<evidence type="ECO:0000313" key="1">
    <source>
        <dbReference type="EMBL" id="SPF45665.1"/>
    </source>
</evidence>
<gene>
    <name evidence="1" type="ORF">SBF1_3380002</name>
</gene>
<name>A0A2U3L160_9FIRM</name>
<organism evidence="1 2">
    <name type="scientific">Candidatus Desulfosporosinus infrequens</name>
    <dbReference type="NCBI Taxonomy" id="2043169"/>
    <lineage>
        <taxon>Bacteria</taxon>
        <taxon>Bacillati</taxon>
        <taxon>Bacillota</taxon>
        <taxon>Clostridia</taxon>
        <taxon>Eubacteriales</taxon>
        <taxon>Desulfitobacteriaceae</taxon>
        <taxon>Desulfosporosinus</taxon>
    </lineage>
</organism>
<accession>A0A2U3L160</accession>
<dbReference type="EMBL" id="OMOF01000266">
    <property type="protein sequence ID" value="SPF45665.1"/>
    <property type="molecule type" value="Genomic_DNA"/>
</dbReference>
<protein>
    <recommendedName>
        <fullName evidence="3">DUF4160 domain-containing protein</fullName>
    </recommendedName>
</protein>
<proteinExistence type="predicted"/>
<sequence length="119" mass="13947">MALSLNRLMVLYGWVDYDIGRVYQREVVGEVDLMPEISLFYGIRITMNWNDHVPPHFHAEYNGDMALIDIINGSVLQGWLSKRQLKLVLAWSEIHKDELMQNWELARSHESLNRILPLV</sequence>
<evidence type="ECO:0008006" key="3">
    <source>
        <dbReference type="Google" id="ProtNLM"/>
    </source>
</evidence>
<reference evidence="2" key="1">
    <citation type="submission" date="2018-02" db="EMBL/GenBank/DDBJ databases">
        <authorList>
            <person name="Hausmann B."/>
        </authorList>
    </citation>
    <scope>NUCLEOTIDE SEQUENCE [LARGE SCALE GENOMIC DNA]</scope>
    <source>
        <strain evidence="2">Peat soil MAG SbF1</strain>
    </source>
</reference>
<dbReference type="Proteomes" id="UP000238916">
    <property type="component" value="Unassembled WGS sequence"/>
</dbReference>
<dbReference type="Pfam" id="PF13711">
    <property type="entry name" value="DUF4160"/>
    <property type="match status" value="1"/>
</dbReference>
<dbReference type="InterPro" id="IPR025427">
    <property type="entry name" value="DUF4160"/>
</dbReference>
<dbReference type="AlphaFoldDB" id="A0A2U3L160"/>
<evidence type="ECO:0000313" key="2">
    <source>
        <dbReference type="Proteomes" id="UP000238916"/>
    </source>
</evidence>